<dbReference type="GO" id="GO:0052621">
    <property type="term" value="F:diguanylate cyclase activity"/>
    <property type="evidence" value="ECO:0007669"/>
    <property type="project" value="TreeGrafter"/>
</dbReference>
<dbReference type="Proteomes" id="UP000198403">
    <property type="component" value="Unassembled WGS sequence"/>
</dbReference>
<reference evidence="4 5" key="1">
    <citation type="submission" date="2017-06" db="EMBL/GenBank/DDBJ databases">
        <authorList>
            <person name="Kim H.J."/>
            <person name="Triplett B.A."/>
        </authorList>
    </citation>
    <scope>NUCLEOTIDE SEQUENCE [LARGE SCALE GENOMIC DNA]</scope>
    <source>
        <strain evidence="4 5">DSM 44272</strain>
    </source>
</reference>
<dbReference type="Gene3D" id="3.30.70.270">
    <property type="match status" value="1"/>
</dbReference>
<dbReference type="PROSITE" id="PS50887">
    <property type="entry name" value="GGDEF"/>
    <property type="match status" value="1"/>
</dbReference>
<dbReference type="PANTHER" id="PTHR45138:SF9">
    <property type="entry name" value="DIGUANYLATE CYCLASE DGCM-RELATED"/>
    <property type="match status" value="1"/>
</dbReference>
<evidence type="ECO:0000259" key="3">
    <source>
        <dbReference type="PROSITE" id="PS50887"/>
    </source>
</evidence>
<feature type="region of interest" description="Disordered" evidence="1">
    <location>
        <begin position="341"/>
        <end position="360"/>
    </location>
</feature>
<dbReference type="SUPFAM" id="SSF55073">
    <property type="entry name" value="Nucleotide cyclase"/>
    <property type="match status" value="1"/>
</dbReference>
<dbReference type="CDD" id="cd01949">
    <property type="entry name" value="GGDEF"/>
    <property type="match status" value="1"/>
</dbReference>
<feature type="transmembrane region" description="Helical" evidence="2">
    <location>
        <begin position="122"/>
        <end position="141"/>
    </location>
</feature>
<feature type="transmembrane region" description="Helical" evidence="2">
    <location>
        <begin position="147"/>
        <end position="165"/>
    </location>
</feature>
<keyword evidence="2" id="KW-0472">Membrane</keyword>
<evidence type="ECO:0000313" key="5">
    <source>
        <dbReference type="Proteomes" id="UP000198403"/>
    </source>
</evidence>
<dbReference type="GO" id="GO:1902201">
    <property type="term" value="P:negative regulation of bacterial-type flagellum-dependent cell motility"/>
    <property type="evidence" value="ECO:0007669"/>
    <property type="project" value="TreeGrafter"/>
</dbReference>
<name>A0A238WWA0_9ACTN</name>
<dbReference type="InterPro" id="IPR050469">
    <property type="entry name" value="Diguanylate_Cyclase"/>
</dbReference>
<evidence type="ECO:0000256" key="2">
    <source>
        <dbReference type="SAM" id="Phobius"/>
    </source>
</evidence>
<dbReference type="PANTHER" id="PTHR45138">
    <property type="entry name" value="REGULATORY COMPONENTS OF SENSORY TRANSDUCTION SYSTEM"/>
    <property type="match status" value="1"/>
</dbReference>
<keyword evidence="2" id="KW-0812">Transmembrane</keyword>
<sequence>MRMGRALRAREPQAAAHSTRLILLVCSAVVAGLAVFDQADAGALVLAVHWVAVALLLAGAAACSVLSPRMLDRLGLSVIAALLGVILTSTLNVLTEDTSAAAQAFFAFPIFWAASHLRAPGVVLVTAVALAGNCLTLFLLLPPAAALTDMIFFGAVLVVMAVLLVRANEKQERLVTALRAQVTVDSLTGLATRRAFDRALERALDRSVPGGTALVLIDVDSFKSINDSHGHPVRDDVLVHLSTVLRTRVRAEDAVLSRLGGDELAVLMPGCRRDVAALRAENLLQAVRSSPMTLADGTLLALSISVGVAHLPQHSSDRRGLYTAADNALYDAKRAGRGRVSVAATRPVGGAPERSTGPVG</sequence>
<dbReference type="GO" id="GO:0043709">
    <property type="term" value="P:cell adhesion involved in single-species biofilm formation"/>
    <property type="evidence" value="ECO:0007669"/>
    <property type="project" value="TreeGrafter"/>
</dbReference>
<organism evidence="4 5">
    <name type="scientific">Blastococcus mobilis</name>
    <dbReference type="NCBI Taxonomy" id="1938746"/>
    <lineage>
        <taxon>Bacteria</taxon>
        <taxon>Bacillati</taxon>
        <taxon>Actinomycetota</taxon>
        <taxon>Actinomycetes</taxon>
        <taxon>Geodermatophilales</taxon>
        <taxon>Geodermatophilaceae</taxon>
        <taxon>Blastococcus</taxon>
    </lineage>
</organism>
<dbReference type="SMART" id="SM00267">
    <property type="entry name" value="GGDEF"/>
    <property type="match status" value="1"/>
</dbReference>
<dbReference type="Pfam" id="PF00990">
    <property type="entry name" value="GGDEF"/>
    <property type="match status" value="1"/>
</dbReference>
<feature type="domain" description="GGDEF" evidence="3">
    <location>
        <begin position="210"/>
        <end position="345"/>
    </location>
</feature>
<evidence type="ECO:0000256" key="1">
    <source>
        <dbReference type="SAM" id="MobiDB-lite"/>
    </source>
</evidence>
<dbReference type="EMBL" id="FZNO01000010">
    <property type="protein sequence ID" value="SNR50723.1"/>
    <property type="molecule type" value="Genomic_DNA"/>
</dbReference>
<dbReference type="GO" id="GO:0005886">
    <property type="term" value="C:plasma membrane"/>
    <property type="evidence" value="ECO:0007669"/>
    <property type="project" value="TreeGrafter"/>
</dbReference>
<keyword evidence="5" id="KW-1185">Reference proteome</keyword>
<dbReference type="RefSeq" id="WP_254920565.1">
    <property type="nucleotide sequence ID" value="NZ_FZNO01000010.1"/>
</dbReference>
<dbReference type="NCBIfam" id="TIGR00254">
    <property type="entry name" value="GGDEF"/>
    <property type="match status" value="1"/>
</dbReference>
<dbReference type="InterPro" id="IPR029787">
    <property type="entry name" value="Nucleotide_cyclase"/>
</dbReference>
<feature type="transmembrane region" description="Helical" evidence="2">
    <location>
        <begin position="45"/>
        <end position="67"/>
    </location>
</feature>
<evidence type="ECO:0000313" key="4">
    <source>
        <dbReference type="EMBL" id="SNR50723.1"/>
    </source>
</evidence>
<proteinExistence type="predicted"/>
<dbReference type="InterPro" id="IPR043128">
    <property type="entry name" value="Rev_trsase/Diguanyl_cyclase"/>
</dbReference>
<dbReference type="InterPro" id="IPR000160">
    <property type="entry name" value="GGDEF_dom"/>
</dbReference>
<accession>A0A238WWA0</accession>
<protein>
    <submittedName>
        <fullName evidence="4">Diguanylate cyclase (GGDEF) domain-containing protein</fullName>
    </submittedName>
</protein>
<keyword evidence="2" id="KW-1133">Transmembrane helix</keyword>
<feature type="transmembrane region" description="Helical" evidence="2">
    <location>
        <begin position="100"/>
        <end position="117"/>
    </location>
</feature>
<gene>
    <name evidence="4" type="ORF">SAMN06272737_11048</name>
</gene>
<feature type="transmembrane region" description="Helical" evidence="2">
    <location>
        <begin position="21"/>
        <end position="39"/>
    </location>
</feature>
<feature type="transmembrane region" description="Helical" evidence="2">
    <location>
        <begin position="74"/>
        <end position="94"/>
    </location>
</feature>
<dbReference type="AlphaFoldDB" id="A0A238WWA0"/>